<accession>A0A2P2NCK7</accession>
<dbReference type="EMBL" id="GGEC01059700">
    <property type="protein sequence ID" value="MBX40184.1"/>
    <property type="molecule type" value="Transcribed_RNA"/>
</dbReference>
<evidence type="ECO:0000313" key="1">
    <source>
        <dbReference type="EMBL" id="MBX40184.1"/>
    </source>
</evidence>
<protein>
    <submittedName>
        <fullName evidence="1">Uncharacterized protein</fullName>
    </submittedName>
</protein>
<dbReference type="AlphaFoldDB" id="A0A2P2NCK7"/>
<reference evidence="1" key="1">
    <citation type="submission" date="2018-02" db="EMBL/GenBank/DDBJ databases">
        <title>Rhizophora mucronata_Transcriptome.</title>
        <authorList>
            <person name="Meera S.P."/>
            <person name="Sreeshan A."/>
            <person name="Augustine A."/>
        </authorList>
    </citation>
    <scope>NUCLEOTIDE SEQUENCE</scope>
    <source>
        <tissue evidence="1">Leaf</tissue>
    </source>
</reference>
<organism evidence="1">
    <name type="scientific">Rhizophora mucronata</name>
    <name type="common">Asiatic mangrove</name>
    <dbReference type="NCBI Taxonomy" id="61149"/>
    <lineage>
        <taxon>Eukaryota</taxon>
        <taxon>Viridiplantae</taxon>
        <taxon>Streptophyta</taxon>
        <taxon>Embryophyta</taxon>
        <taxon>Tracheophyta</taxon>
        <taxon>Spermatophyta</taxon>
        <taxon>Magnoliopsida</taxon>
        <taxon>eudicotyledons</taxon>
        <taxon>Gunneridae</taxon>
        <taxon>Pentapetalae</taxon>
        <taxon>rosids</taxon>
        <taxon>fabids</taxon>
        <taxon>Malpighiales</taxon>
        <taxon>Rhizophoraceae</taxon>
        <taxon>Rhizophora</taxon>
    </lineage>
</organism>
<sequence length="48" mass="5782">MMGPLLEMHPSEMRQTWKRPLEPFHEPLQPQQTFTTTYKLLARNDLEI</sequence>
<name>A0A2P2NCK7_RHIMU</name>
<proteinExistence type="predicted"/>